<feature type="domain" description="HNH nuclease" evidence="2">
    <location>
        <begin position="81"/>
        <end position="134"/>
    </location>
</feature>
<dbReference type="Pfam" id="PF02720">
    <property type="entry name" value="DUF222"/>
    <property type="match status" value="1"/>
</dbReference>
<evidence type="ECO:0000313" key="3">
    <source>
        <dbReference type="EMBL" id="PWN03035.1"/>
    </source>
</evidence>
<evidence type="ECO:0000259" key="2">
    <source>
        <dbReference type="SMART" id="SM00507"/>
    </source>
</evidence>
<organism evidence="3 4">
    <name type="scientific">Nocardioides silvaticus</name>
    <dbReference type="NCBI Taxonomy" id="2201891"/>
    <lineage>
        <taxon>Bacteria</taxon>
        <taxon>Bacillati</taxon>
        <taxon>Actinomycetota</taxon>
        <taxon>Actinomycetes</taxon>
        <taxon>Propionibacteriales</taxon>
        <taxon>Nocardioidaceae</taxon>
        <taxon>Nocardioides</taxon>
    </lineage>
</organism>
<protein>
    <recommendedName>
        <fullName evidence="2">HNH nuclease domain-containing protein</fullName>
    </recommendedName>
</protein>
<dbReference type="CDD" id="cd00085">
    <property type="entry name" value="HNHc"/>
    <property type="match status" value="1"/>
</dbReference>
<dbReference type="InterPro" id="IPR003615">
    <property type="entry name" value="HNH_nuc"/>
</dbReference>
<dbReference type="InterPro" id="IPR003870">
    <property type="entry name" value="DUF222"/>
</dbReference>
<accession>A0A316TJ10</accession>
<dbReference type="EMBL" id="QGDD01000004">
    <property type="protein sequence ID" value="PWN03035.1"/>
    <property type="molecule type" value="Genomic_DNA"/>
</dbReference>
<keyword evidence="4" id="KW-1185">Reference proteome</keyword>
<dbReference type="Proteomes" id="UP000245507">
    <property type="component" value="Unassembled WGS sequence"/>
</dbReference>
<dbReference type="AlphaFoldDB" id="A0A316TJ10"/>
<proteinExistence type="predicted"/>
<dbReference type="OrthoDB" id="3634417at2"/>
<gene>
    <name evidence="3" type="ORF">DJ010_11750</name>
</gene>
<feature type="region of interest" description="Disordered" evidence="1">
    <location>
        <begin position="137"/>
        <end position="156"/>
    </location>
</feature>
<sequence>MEHLAPNKLPVHGGDTTTVLVTIPLESLRDELGTGTVVGGEPMSASAVRRLACTAGIIPVVLGGQSEVLDLGRTRRLFSPAQRKAMRLRDQHCRAEGCTIPAGWCEAHHLDPWSRGGKTDLDRGVLLCSWHHHRAHDPTHTAEKLPNGDIRFHRRP</sequence>
<evidence type="ECO:0000313" key="4">
    <source>
        <dbReference type="Proteomes" id="UP000245507"/>
    </source>
</evidence>
<dbReference type="Gene3D" id="1.10.30.50">
    <property type="match status" value="1"/>
</dbReference>
<dbReference type="RefSeq" id="WP_109693836.1">
    <property type="nucleotide sequence ID" value="NZ_QGDD01000004.1"/>
</dbReference>
<comment type="caution">
    <text evidence="3">The sequence shown here is derived from an EMBL/GenBank/DDBJ whole genome shotgun (WGS) entry which is preliminary data.</text>
</comment>
<dbReference type="SMART" id="SM00507">
    <property type="entry name" value="HNHc"/>
    <property type="match status" value="1"/>
</dbReference>
<name>A0A316TJ10_9ACTN</name>
<evidence type="ECO:0000256" key="1">
    <source>
        <dbReference type="SAM" id="MobiDB-lite"/>
    </source>
</evidence>
<reference evidence="3 4" key="1">
    <citation type="submission" date="2018-05" db="EMBL/GenBank/DDBJ databases">
        <title>Nocardioides silvaticus genome.</title>
        <authorList>
            <person name="Li C."/>
            <person name="Wang G."/>
        </authorList>
    </citation>
    <scope>NUCLEOTIDE SEQUENCE [LARGE SCALE GENOMIC DNA]</scope>
    <source>
        <strain evidence="3 4">CCTCC AB 2018079</strain>
    </source>
</reference>